<dbReference type="AlphaFoldDB" id="A0A1T4NS26"/>
<protein>
    <recommendedName>
        <fullName evidence="3">Signal transducing protein</fullName>
    </recommendedName>
</protein>
<keyword evidence="2" id="KW-1185">Reference proteome</keyword>
<dbReference type="RefSeq" id="WP_087679168.1">
    <property type="nucleotide sequence ID" value="NZ_FUWV01000012.1"/>
</dbReference>
<evidence type="ECO:0000313" key="1">
    <source>
        <dbReference type="EMBL" id="SJZ81982.1"/>
    </source>
</evidence>
<dbReference type="EMBL" id="FUWV01000012">
    <property type="protein sequence ID" value="SJZ81982.1"/>
    <property type="molecule type" value="Genomic_DNA"/>
</dbReference>
<proteinExistence type="predicted"/>
<dbReference type="Proteomes" id="UP000196365">
    <property type="component" value="Unassembled WGS sequence"/>
</dbReference>
<name>A0A1T4NS26_9FIRM</name>
<organism evidence="1 2">
    <name type="scientific">Garciella nitratireducens DSM 15102</name>
    <dbReference type="NCBI Taxonomy" id="1121911"/>
    <lineage>
        <taxon>Bacteria</taxon>
        <taxon>Bacillati</taxon>
        <taxon>Bacillota</taxon>
        <taxon>Clostridia</taxon>
        <taxon>Eubacteriales</taxon>
        <taxon>Eubacteriaceae</taxon>
        <taxon>Garciella</taxon>
    </lineage>
</organism>
<evidence type="ECO:0000313" key="2">
    <source>
        <dbReference type="Proteomes" id="UP000196365"/>
    </source>
</evidence>
<gene>
    <name evidence="1" type="ORF">SAMN02745973_01789</name>
</gene>
<sequence>MWTVIDIVTSEKKAQSAQEKLMMEGFLVKILPLRQNKCYQILVPEEEAKEAYHVLVETGLS</sequence>
<dbReference type="OrthoDB" id="1684603at2"/>
<accession>A0A1T4NS26</accession>
<reference evidence="1 2" key="1">
    <citation type="submission" date="2017-02" db="EMBL/GenBank/DDBJ databases">
        <authorList>
            <person name="Peterson S.W."/>
        </authorList>
    </citation>
    <scope>NUCLEOTIDE SEQUENCE [LARGE SCALE GENOMIC DNA]</scope>
    <source>
        <strain evidence="1 2">DSM 15102</strain>
    </source>
</reference>
<evidence type="ECO:0008006" key="3">
    <source>
        <dbReference type="Google" id="ProtNLM"/>
    </source>
</evidence>